<keyword evidence="3" id="KW-0479">Metal-binding</keyword>
<name>A0A1B2A8Z9_9SPHN</name>
<organism evidence="5 6">
    <name type="scientific">Tsuneonella dongtanensis</name>
    <dbReference type="NCBI Taxonomy" id="692370"/>
    <lineage>
        <taxon>Bacteria</taxon>
        <taxon>Pseudomonadati</taxon>
        <taxon>Pseudomonadota</taxon>
        <taxon>Alphaproteobacteria</taxon>
        <taxon>Sphingomonadales</taxon>
        <taxon>Erythrobacteraceae</taxon>
        <taxon>Tsuneonella</taxon>
    </lineage>
</organism>
<gene>
    <name evidence="5" type="primary">kce_1</name>
    <name evidence="5" type="ORF">A6F68_00117</name>
</gene>
<dbReference type="InterPro" id="IPR008567">
    <property type="entry name" value="BKACE"/>
</dbReference>
<dbReference type="Proteomes" id="UP000092932">
    <property type="component" value="Chromosome"/>
</dbReference>
<evidence type="ECO:0000256" key="1">
    <source>
        <dbReference type="ARBA" id="ARBA00001947"/>
    </source>
</evidence>
<dbReference type="GO" id="GO:0043720">
    <property type="term" value="F:3-keto-5-aminohexanoate cleavage activity"/>
    <property type="evidence" value="ECO:0007669"/>
    <property type="project" value="InterPro"/>
</dbReference>
<evidence type="ECO:0000256" key="2">
    <source>
        <dbReference type="ARBA" id="ARBA00022679"/>
    </source>
</evidence>
<keyword evidence="2 5" id="KW-0808">Transferase</keyword>
<dbReference type="EMBL" id="CP016591">
    <property type="protein sequence ID" value="ANY18653.1"/>
    <property type="molecule type" value="Genomic_DNA"/>
</dbReference>
<dbReference type="Pfam" id="PF05853">
    <property type="entry name" value="BKACE"/>
    <property type="match status" value="1"/>
</dbReference>
<proteinExistence type="predicted"/>
<keyword evidence="6" id="KW-1185">Reference proteome</keyword>
<dbReference type="PANTHER" id="PTHR37418">
    <property type="entry name" value="3-KETO-5-AMINOHEXANOATE CLEAVAGE ENZYME-RELATED"/>
    <property type="match status" value="1"/>
</dbReference>
<sequence>MNPKVIITCAVTGAGDTPGKSEHVPVTPVEIADACLQAADAGAAICHIHVRDPVTSVASRNVQLYREVVERIRVRNNSLILNLTGGMGADIVLGDDDPLDFQLGTDCVAPMDRIPHILELKPEIASLDIGTMNFDDVIYATKPAFSRKIARAFRQAGVRPEIEVFDLGHIELAKSLMAEGEFVEPTLFQLCLGVRYGAPATTEGMKAMRDSLPDGSIWAAFGIGRQQFPMVAQAVLLGGHVRIGLEDNLYLKRGVLATNGELVDQAANIIRILGADIASPDEAREILQLRKAPDA</sequence>
<dbReference type="AlphaFoldDB" id="A0A1B2A8Z9"/>
<accession>A0A1B2A8Z9</accession>
<dbReference type="PANTHER" id="PTHR37418:SF2">
    <property type="entry name" value="3-KETO-5-AMINOHEXANOATE CLEAVAGE ENZYME"/>
    <property type="match status" value="1"/>
</dbReference>
<protein>
    <submittedName>
        <fullName evidence="5">3-keto-5-aminohexanoate cleavage enzyme</fullName>
        <ecNumber evidence="5">2.-.-.-</ecNumber>
    </submittedName>
</protein>
<keyword evidence="4" id="KW-0862">Zinc</keyword>
<dbReference type="OrthoDB" id="9805277at2"/>
<dbReference type="GO" id="GO:0046872">
    <property type="term" value="F:metal ion binding"/>
    <property type="evidence" value="ECO:0007669"/>
    <property type="project" value="UniProtKB-KW"/>
</dbReference>
<reference evidence="5 6" key="1">
    <citation type="submission" date="2016-07" db="EMBL/GenBank/DDBJ databases">
        <title>Complete genome sequence of Altererythrobacter dongtanensis KCTC 22672, a type strain with esterase isolated from tidal flat.</title>
        <authorList>
            <person name="Cheng H."/>
            <person name="Wu Y.-H."/>
            <person name="Zhou P."/>
            <person name="Huo Y.-Y."/>
            <person name="Wang C.-S."/>
            <person name="Xu X.-W."/>
        </authorList>
    </citation>
    <scope>NUCLEOTIDE SEQUENCE [LARGE SCALE GENOMIC DNA]</scope>
    <source>
        <strain evidence="5 6">KCTC 22672</strain>
    </source>
</reference>
<evidence type="ECO:0000313" key="5">
    <source>
        <dbReference type="EMBL" id="ANY18653.1"/>
    </source>
</evidence>
<evidence type="ECO:0000313" key="6">
    <source>
        <dbReference type="Proteomes" id="UP000092932"/>
    </source>
</evidence>
<dbReference type="PATRIC" id="fig|692370.5.peg.123"/>
<dbReference type="STRING" id="692370.A6F68_00117"/>
<dbReference type="Gene3D" id="3.20.20.70">
    <property type="entry name" value="Aldolase class I"/>
    <property type="match status" value="1"/>
</dbReference>
<dbReference type="KEGG" id="ado:A6F68_00117"/>
<dbReference type="EC" id="2.-.-.-" evidence="5"/>
<dbReference type="RefSeq" id="WP_067674868.1">
    <property type="nucleotide sequence ID" value="NZ_CP016591.1"/>
</dbReference>
<comment type="cofactor">
    <cofactor evidence="1">
        <name>Zn(2+)</name>
        <dbReference type="ChEBI" id="CHEBI:29105"/>
    </cofactor>
</comment>
<evidence type="ECO:0000256" key="4">
    <source>
        <dbReference type="ARBA" id="ARBA00022833"/>
    </source>
</evidence>
<dbReference type="InterPro" id="IPR013785">
    <property type="entry name" value="Aldolase_TIM"/>
</dbReference>
<evidence type="ECO:0000256" key="3">
    <source>
        <dbReference type="ARBA" id="ARBA00022723"/>
    </source>
</evidence>